<dbReference type="AlphaFoldDB" id="A0A239PNM3"/>
<keyword evidence="3" id="KW-1185">Reference proteome</keyword>
<dbReference type="RefSeq" id="WP_179217622.1">
    <property type="nucleotide sequence ID" value="NZ_CP067129.1"/>
</dbReference>
<evidence type="ECO:0000256" key="1">
    <source>
        <dbReference type="SAM" id="Phobius"/>
    </source>
</evidence>
<reference evidence="2 3" key="1">
    <citation type="submission" date="2017-07" db="EMBL/GenBank/DDBJ databases">
        <authorList>
            <person name="Sun Z.S."/>
            <person name="Albrecht U."/>
            <person name="Echele G."/>
            <person name="Lee C.C."/>
        </authorList>
    </citation>
    <scope>NUCLEOTIDE SEQUENCE [LARGE SCALE GENOMIC DNA]</scope>
    <source>
        <strain evidence="2 3">DSM 14827</strain>
    </source>
</reference>
<sequence length="58" mass="6347">MGNMVAVVAPLALLALVPVWRVASWSLWRRIHDTAFALSLAALATFLLRWELAFGGPV</sequence>
<dbReference type="Proteomes" id="UP000198307">
    <property type="component" value="Unassembled WGS sequence"/>
</dbReference>
<evidence type="ECO:0000313" key="2">
    <source>
        <dbReference type="EMBL" id="SNT71502.1"/>
    </source>
</evidence>
<protein>
    <submittedName>
        <fullName evidence="2">Uncharacterized protein</fullName>
    </submittedName>
</protein>
<keyword evidence="1" id="KW-1133">Transmembrane helix</keyword>
<accession>A0A239PNM3</accession>
<proteinExistence type="predicted"/>
<feature type="transmembrane region" description="Helical" evidence="1">
    <location>
        <begin position="34"/>
        <end position="52"/>
    </location>
</feature>
<dbReference type="EMBL" id="FZQB01000002">
    <property type="protein sequence ID" value="SNT71502.1"/>
    <property type="molecule type" value="Genomic_DNA"/>
</dbReference>
<evidence type="ECO:0000313" key="3">
    <source>
        <dbReference type="Proteomes" id="UP000198307"/>
    </source>
</evidence>
<keyword evidence="1" id="KW-0812">Transmembrane</keyword>
<name>A0A239PNM3_9RHOB</name>
<gene>
    <name evidence="2" type="ORF">SAMN05444959_10210</name>
</gene>
<keyword evidence="1" id="KW-0472">Membrane</keyword>
<organism evidence="2 3">
    <name type="scientific">Paracoccus seriniphilus</name>
    <dbReference type="NCBI Taxonomy" id="184748"/>
    <lineage>
        <taxon>Bacteria</taxon>
        <taxon>Pseudomonadati</taxon>
        <taxon>Pseudomonadota</taxon>
        <taxon>Alphaproteobacteria</taxon>
        <taxon>Rhodobacterales</taxon>
        <taxon>Paracoccaceae</taxon>
        <taxon>Paracoccus</taxon>
    </lineage>
</organism>